<sequence>MRTYILLVILQIIVFCHWSSASTAGVEQRKTSVLVKLIGQRLRTLWTWLRGKGETEDGFVGRCIGVARRLKFVMPLIVFKLGVIVTTLTFLTIFALKSLGLLVLLVMINTSGLAAKFTHLKHEETKQWTQPQNVHFHLHSKGGHYGGYERDQGWYDKNDFGSDDETLADRLKKLNFYETSRKF</sequence>
<keyword evidence="1" id="KW-1133">Transmembrane helix</keyword>
<proteinExistence type="predicted"/>
<feature type="chain" id="PRO_5019730947" evidence="2">
    <location>
        <begin position="22"/>
        <end position="183"/>
    </location>
</feature>
<evidence type="ECO:0000313" key="3">
    <source>
        <dbReference type="EMBL" id="RZC41243.1"/>
    </source>
</evidence>
<dbReference type="Proteomes" id="UP000292052">
    <property type="component" value="Unassembled WGS sequence"/>
</dbReference>
<feature type="transmembrane region" description="Helical" evidence="1">
    <location>
        <begin position="77"/>
        <end position="108"/>
    </location>
</feature>
<keyword evidence="2" id="KW-0732">Signal</keyword>
<protein>
    <submittedName>
        <fullName evidence="3">Uncharacterized protein</fullName>
    </submittedName>
</protein>
<name>A0A482W9Q7_ASBVE</name>
<reference evidence="3 4" key="1">
    <citation type="submission" date="2017-03" db="EMBL/GenBank/DDBJ databases">
        <title>Genome of the blue death feigning beetle - Asbolus verrucosus.</title>
        <authorList>
            <person name="Rider S.D."/>
        </authorList>
    </citation>
    <scope>NUCLEOTIDE SEQUENCE [LARGE SCALE GENOMIC DNA]</scope>
    <source>
        <strain evidence="3">Butters</strain>
        <tissue evidence="3">Head and leg muscle</tissue>
    </source>
</reference>
<keyword evidence="1" id="KW-0472">Membrane</keyword>
<dbReference type="AlphaFoldDB" id="A0A482W9Q7"/>
<evidence type="ECO:0000313" key="4">
    <source>
        <dbReference type="Proteomes" id="UP000292052"/>
    </source>
</evidence>
<organism evidence="3 4">
    <name type="scientific">Asbolus verrucosus</name>
    <name type="common">Desert ironclad beetle</name>
    <dbReference type="NCBI Taxonomy" id="1661398"/>
    <lineage>
        <taxon>Eukaryota</taxon>
        <taxon>Metazoa</taxon>
        <taxon>Ecdysozoa</taxon>
        <taxon>Arthropoda</taxon>
        <taxon>Hexapoda</taxon>
        <taxon>Insecta</taxon>
        <taxon>Pterygota</taxon>
        <taxon>Neoptera</taxon>
        <taxon>Endopterygota</taxon>
        <taxon>Coleoptera</taxon>
        <taxon>Polyphaga</taxon>
        <taxon>Cucujiformia</taxon>
        <taxon>Tenebrionidae</taxon>
        <taxon>Pimeliinae</taxon>
        <taxon>Asbolus</taxon>
    </lineage>
</organism>
<gene>
    <name evidence="3" type="ORF">BDFB_008000</name>
</gene>
<evidence type="ECO:0000256" key="2">
    <source>
        <dbReference type="SAM" id="SignalP"/>
    </source>
</evidence>
<keyword evidence="1" id="KW-0812">Transmembrane</keyword>
<dbReference type="EMBL" id="QDEB01019028">
    <property type="protein sequence ID" value="RZC41243.1"/>
    <property type="molecule type" value="Genomic_DNA"/>
</dbReference>
<keyword evidence="4" id="KW-1185">Reference proteome</keyword>
<evidence type="ECO:0000256" key="1">
    <source>
        <dbReference type="SAM" id="Phobius"/>
    </source>
</evidence>
<dbReference type="OrthoDB" id="6611212at2759"/>
<accession>A0A482W9Q7</accession>
<feature type="signal peptide" evidence="2">
    <location>
        <begin position="1"/>
        <end position="21"/>
    </location>
</feature>
<comment type="caution">
    <text evidence="3">The sequence shown here is derived from an EMBL/GenBank/DDBJ whole genome shotgun (WGS) entry which is preliminary data.</text>
</comment>